<feature type="transmembrane region" description="Helical" evidence="10">
    <location>
        <begin position="324"/>
        <end position="344"/>
    </location>
</feature>
<keyword evidence="4 10" id="KW-1133">Transmembrane helix</keyword>
<evidence type="ECO:0000256" key="3">
    <source>
        <dbReference type="ARBA" id="ARBA00022692"/>
    </source>
</evidence>
<keyword evidence="5" id="KW-0406">Ion transport</keyword>
<dbReference type="PANTHER" id="PTHR10117">
    <property type="entry name" value="TRANSIENT RECEPTOR POTENTIAL CHANNEL"/>
    <property type="match status" value="1"/>
</dbReference>
<feature type="transmembrane region" description="Helical" evidence="10">
    <location>
        <begin position="406"/>
        <end position="426"/>
    </location>
</feature>
<dbReference type="PRINTS" id="PR01097">
    <property type="entry name" value="TRNSRECEPTRP"/>
</dbReference>
<evidence type="ECO:0000256" key="1">
    <source>
        <dbReference type="ARBA" id="ARBA00004141"/>
    </source>
</evidence>
<evidence type="ECO:0000313" key="13">
    <source>
        <dbReference type="Proteomes" id="UP001159405"/>
    </source>
</evidence>
<feature type="domain" description="Ion transport" evidence="11">
    <location>
        <begin position="377"/>
        <end position="633"/>
    </location>
</feature>
<evidence type="ECO:0000256" key="8">
    <source>
        <dbReference type="SAM" id="Coils"/>
    </source>
</evidence>
<accession>A0ABN8RDQ2</accession>
<evidence type="ECO:0000256" key="10">
    <source>
        <dbReference type="SAM" id="Phobius"/>
    </source>
</evidence>
<dbReference type="EMBL" id="CALNXK010000202">
    <property type="protein sequence ID" value="CAH3175581.1"/>
    <property type="molecule type" value="Genomic_DNA"/>
</dbReference>
<dbReference type="InterPro" id="IPR005821">
    <property type="entry name" value="Ion_trans_dom"/>
</dbReference>
<dbReference type="Gene3D" id="1.10.287.70">
    <property type="match status" value="1"/>
</dbReference>
<name>A0ABN8RDQ2_9CNID</name>
<comment type="caution">
    <text evidence="12">The sequence shown here is derived from an EMBL/GenBank/DDBJ whole genome shotgun (WGS) entry which is preliminary data.</text>
</comment>
<keyword evidence="6 10" id="KW-0472">Membrane</keyword>
<feature type="transmembrane region" description="Helical" evidence="10">
    <location>
        <begin position="438"/>
        <end position="459"/>
    </location>
</feature>
<keyword evidence="13" id="KW-1185">Reference proteome</keyword>
<organism evidence="12 13">
    <name type="scientific">Porites lobata</name>
    <dbReference type="NCBI Taxonomy" id="104759"/>
    <lineage>
        <taxon>Eukaryota</taxon>
        <taxon>Metazoa</taxon>
        <taxon>Cnidaria</taxon>
        <taxon>Anthozoa</taxon>
        <taxon>Hexacorallia</taxon>
        <taxon>Scleractinia</taxon>
        <taxon>Fungiina</taxon>
        <taxon>Poritidae</taxon>
        <taxon>Porites</taxon>
    </lineage>
</organism>
<feature type="region of interest" description="Disordered" evidence="9">
    <location>
        <begin position="1"/>
        <end position="21"/>
    </location>
</feature>
<dbReference type="PANTHER" id="PTHR10117:SF54">
    <property type="entry name" value="TRANSIENT RECEPTOR POTENTIAL-GAMMA PROTEIN"/>
    <property type="match status" value="1"/>
</dbReference>
<evidence type="ECO:0000259" key="11">
    <source>
        <dbReference type="Pfam" id="PF00520"/>
    </source>
</evidence>
<dbReference type="Proteomes" id="UP001159405">
    <property type="component" value="Unassembled WGS sequence"/>
</dbReference>
<evidence type="ECO:0000313" key="12">
    <source>
        <dbReference type="EMBL" id="CAH3175581.1"/>
    </source>
</evidence>
<comment type="subcellular location">
    <subcellularLocation>
        <location evidence="1">Membrane</location>
        <topology evidence="1">Multi-pass membrane protein</topology>
    </subcellularLocation>
</comment>
<evidence type="ECO:0000256" key="2">
    <source>
        <dbReference type="ARBA" id="ARBA00022448"/>
    </source>
</evidence>
<evidence type="ECO:0000256" key="6">
    <source>
        <dbReference type="ARBA" id="ARBA00023136"/>
    </source>
</evidence>
<proteinExistence type="predicted"/>
<feature type="transmembrane region" description="Helical" evidence="10">
    <location>
        <begin position="374"/>
        <end position="394"/>
    </location>
</feature>
<evidence type="ECO:0000256" key="5">
    <source>
        <dbReference type="ARBA" id="ARBA00023065"/>
    </source>
</evidence>
<gene>
    <name evidence="12" type="ORF">PLOB_00017072</name>
</gene>
<keyword evidence="7" id="KW-0407">Ion channel</keyword>
<feature type="compositionally biased region" description="Basic and acidic residues" evidence="9">
    <location>
        <begin position="11"/>
        <end position="21"/>
    </location>
</feature>
<dbReference type="InterPro" id="IPR002153">
    <property type="entry name" value="TRPC_channel"/>
</dbReference>
<protein>
    <recommendedName>
        <fullName evidence="11">Ion transport domain-containing protein</fullName>
    </recommendedName>
</protein>
<keyword evidence="3 10" id="KW-0812">Transmembrane</keyword>
<feature type="transmembrane region" description="Helical" evidence="10">
    <location>
        <begin position="519"/>
        <end position="543"/>
    </location>
</feature>
<keyword evidence="2" id="KW-0813">Transport</keyword>
<evidence type="ECO:0000256" key="9">
    <source>
        <dbReference type="SAM" id="MobiDB-lite"/>
    </source>
</evidence>
<sequence length="789" mass="92171">MEEASTVDQNEQQHKNSDSTHVEFFNAVRKGTVEQVRKLLSHLKSTDTAVTEINENGKQDVGDKTSYRQKLLKALAEKNTGEVWNLIVKGKEKEIKTLETLNSICETVAEHERLREAGLFSCMLGKLKSQIRCNDPCGCGRSGREREGENYQTKREREEEQQWINILSDPLYICLNWLWRNNPNGGSLTSSDQEGTKKEDSRKSEDVIEAALHDANLLEKIALYEHHYSRDEYTRRAEVYEKFATDVVEGSTWDQLLEIMDDKGTGCLLTNKPGDFNQSLSLLTTAADKERKRFVASPKCQRILDEIIYYQWPHWQDVGRVTKFAWSIVQLLMVAISCFVYIPLRLLRKSPCFDEGDGCWWNLREIYEHPFSKFINHSTWYMVFLVFVFLNSMQHSFATRFMGLEWIDYVIFFFALGFLMQEFLEAKKQGSYVYMSKWWNIVDMIIIFTFFLSYVMWLISWGRFGKWDPRKEVFVIADVLYASATVVAFFHLTHIFQIDSVLGPLQLSLYKMLKDVGRFLFIYLLLYLSFATGVVKVYSFYVTSQIELQKQNMTSDPQDSHPYDNHPNSLLAMFWLLLGLVEEGDIAVKDPSFRLTSAFGRLFLMAYVICTVIVALNMLIAMMNNSFEKIMDNADVEWKFSRTRMWLEWIDKGSTIPAPLNLIYYTLFGLFKFFGWCLRISVEKCPCFNQQNEERNSQGDRVKATHIQKRNETLKDLIVEYLKKHYLENNEEERADRYHDEAKDVTDEATRLDKLPKNIQENISLLKEMVDRHAKELTELNKRLGSLAK</sequence>
<feature type="transmembrane region" description="Helical" evidence="10">
    <location>
        <begin position="479"/>
        <end position="498"/>
    </location>
</feature>
<feature type="compositionally biased region" description="Polar residues" evidence="9">
    <location>
        <begin position="1"/>
        <end position="10"/>
    </location>
</feature>
<dbReference type="Pfam" id="PF00520">
    <property type="entry name" value="Ion_trans"/>
    <property type="match status" value="1"/>
</dbReference>
<evidence type="ECO:0000256" key="7">
    <source>
        <dbReference type="ARBA" id="ARBA00023303"/>
    </source>
</evidence>
<reference evidence="12 13" key="1">
    <citation type="submission" date="2022-05" db="EMBL/GenBank/DDBJ databases">
        <authorList>
            <consortium name="Genoscope - CEA"/>
            <person name="William W."/>
        </authorList>
    </citation>
    <scope>NUCLEOTIDE SEQUENCE [LARGE SCALE GENOMIC DNA]</scope>
</reference>
<evidence type="ECO:0000256" key="4">
    <source>
        <dbReference type="ARBA" id="ARBA00022989"/>
    </source>
</evidence>
<keyword evidence="8" id="KW-0175">Coiled coil</keyword>
<feature type="coiled-coil region" evidence="8">
    <location>
        <begin position="728"/>
        <end position="783"/>
    </location>
</feature>
<feature type="transmembrane region" description="Helical" evidence="10">
    <location>
        <begin position="662"/>
        <end position="682"/>
    </location>
</feature>
<feature type="transmembrane region" description="Helical" evidence="10">
    <location>
        <begin position="602"/>
        <end position="623"/>
    </location>
</feature>